<evidence type="ECO:0000313" key="1">
    <source>
        <dbReference type="EMBL" id="ABM95045.1"/>
    </source>
</evidence>
<name>A2SHK6_METPP</name>
<reference evidence="1 2" key="1">
    <citation type="journal article" date="2007" name="J. Bacteriol.">
        <title>Whole-genome analysis of the methyl tert-butyl ether-degrading beta-proteobacterium Methylibium petroleiphilum PM1.</title>
        <authorList>
            <person name="Kane S.R."/>
            <person name="Chakicherla A.Y."/>
            <person name="Chain P.S.G."/>
            <person name="Schmidt R."/>
            <person name="Shin M.W."/>
            <person name="Legler T.C."/>
            <person name="Scow K.M."/>
            <person name="Larimer F.W."/>
            <person name="Lucas S.M."/>
            <person name="Richardson P.M."/>
            <person name="Hristova K.R."/>
        </authorList>
    </citation>
    <scope>NUCLEOTIDE SEQUENCE [LARGE SCALE GENOMIC DNA]</scope>
    <source>
        <strain evidence="2">ATCC BAA-1232 / LMG 22953 / PM1</strain>
    </source>
</reference>
<dbReference type="HOGENOM" id="CLU_1303699_0_0_4"/>
<dbReference type="eggNOG" id="ENOG50346F4">
    <property type="taxonomic scope" value="Bacteria"/>
</dbReference>
<proteinExistence type="predicted"/>
<sequence length="211" mass="24120">MTCSRLVHRSHTAIAFGRASSHPVFSQGPRVHAMKTSFDLSPRWSTVWSGADIVVRRNSNEVDRLHTPDIRRIVFVQAAGAQGSADPSFALVELEAEFVVFPTETGFAGRVHFERQAFWAAKACTYWTNTVTARLPAHCLRRGGFMLSRRSPRYGRVPRAELDAVVEQWLIEGPCSWDERRWRRFERSVPFAHIDTRRDTMPSRLQEPQQG</sequence>
<protein>
    <submittedName>
        <fullName evidence="1">Uncharacterized protein</fullName>
    </submittedName>
</protein>
<accession>A2SHK6</accession>
<dbReference type="Proteomes" id="UP000000366">
    <property type="component" value="Chromosome"/>
</dbReference>
<gene>
    <name evidence="1" type="ordered locus">Mpe_A2089</name>
</gene>
<dbReference type="KEGG" id="mpt:Mpe_A2089"/>
<dbReference type="AlphaFoldDB" id="A2SHK6"/>
<dbReference type="EMBL" id="CP000555">
    <property type="protein sequence ID" value="ABM95045.1"/>
    <property type="molecule type" value="Genomic_DNA"/>
</dbReference>
<evidence type="ECO:0000313" key="2">
    <source>
        <dbReference type="Proteomes" id="UP000000366"/>
    </source>
</evidence>
<organism evidence="1 2">
    <name type="scientific">Methylibium petroleiphilum (strain ATCC BAA-1232 / LMG 22953 / PM1)</name>
    <dbReference type="NCBI Taxonomy" id="420662"/>
    <lineage>
        <taxon>Bacteria</taxon>
        <taxon>Pseudomonadati</taxon>
        <taxon>Pseudomonadota</taxon>
        <taxon>Betaproteobacteria</taxon>
        <taxon>Burkholderiales</taxon>
        <taxon>Sphaerotilaceae</taxon>
        <taxon>Methylibium</taxon>
    </lineage>
</organism>
<keyword evidence="2" id="KW-1185">Reference proteome</keyword>